<evidence type="ECO:0000259" key="13">
    <source>
        <dbReference type="Pfam" id="PF01729"/>
    </source>
</evidence>
<dbReference type="GO" id="GO:0034213">
    <property type="term" value="P:quinolinate catabolic process"/>
    <property type="evidence" value="ECO:0007669"/>
    <property type="project" value="TreeGrafter"/>
</dbReference>
<protein>
    <recommendedName>
        <fullName evidence="11">Probable nicotinate-nucleotide pyrophosphorylase [carboxylating]</fullName>
        <ecNumber evidence="5">2.4.2.19</ecNumber>
    </recommendedName>
    <alternativeName>
        <fullName evidence="9">Quinolinate phosphoribosyltransferase [decarboxylating]</fullName>
    </alternativeName>
</protein>
<dbReference type="GO" id="GO:0004514">
    <property type="term" value="F:nicotinate-nucleotide diphosphorylase (carboxylating) activity"/>
    <property type="evidence" value="ECO:0007669"/>
    <property type="project" value="UniProtKB-EC"/>
</dbReference>
<dbReference type="Pfam" id="PF02749">
    <property type="entry name" value="QRPTase_N"/>
    <property type="match status" value="1"/>
</dbReference>
<keyword evidence="8 12" id="KW-0808">Transferase</keyword>
<dbReference type="Gene3D" id="3.90.1170.20">
    <property type="entry name" value="Quinolinate phosphoribosyl transferase, N-terminal domain"/>
    <property type="match status" value="1"/>
</dbReference>
<evidence type="ECO:0000256" key="10">
    <source>
        <dbReference type="ARBA" id="ARBA00047445"/>
    </source>
</evidence>
<evidence type="ECO:0000256" key="5">
    <source>
        <dbReference type="ARBA" id="ARBA00011944"/>
    </source>
</evidence>
<dbReference type="AlphaFoldDB" id="A0A368DSG5"/>
<evidence type="ECO:0000256" key="2">
    <source>
        <dbReference type="ARBA" id="ARBA00004893"/>
    </source>
</evidence>
<evidence type="ECO:0000256" key="6">
    <source>
        <dbReference type="ARBA" id="ARBA00022642"/>
    </source>
</evidence>
<dbReference type="FunFam" id="3.20.20.70:FF:000030">
    <property type="entry name" value="Nicotinate-nucleotide pyrophosphorylase, carboxylating"/>
    <property type="match status" value="1"/>
</dbReference>
<sequence length="283" mass="30943">MNDHLEIPSYTLSNIVNNAIQEDLGSFGDLTSQSLENNTNEITAIITSNKEGVLSGLNCAKMTFNKIDEKINFAPKLDDGDSLKINSVIASVTGSALSILSAERTALNFLGHMSGIASQTRNFTKLISHTKAKILSTRKTTPGLRVIEKYAVQCGGGFNHRFGLDYGILIKDNHIKVANGILNAIQGTEKNIPHLSNIEVEVDTIEQFRECQELGVKYILLDNMSADQIKECMKYNKNNSILEASGGINLKNIKAIAETGIEYISIGRLTHSSDSLDVSMHIE</sequence>
<dbReference type="UniPathway" id="UPA00253">
    <property type="reaction ID" value="UER00331"/>
</dbReference>
<evidence type="ECO:0000256" key="1">
    <source>
        <dbReference type="ARBA" id="ARBA00003237"/>
    </source>
</evidence>
<dbReference type="PIRSF" id="PIRSF006250">
    <property type="entry name" value="NadC_ModD"/>
    <property type="match status" value="1"/>
</dbReference>
<dbReference type="InterPro" id="IPR004393">
    <property type="entry name" value="NadC"/>
</dbReference>
<comment type="similarity">
    <text evidence="3 12">Belongs to the NadC/ModD family.</text>
</comment>
<keyword evidence="6" id="KW-0662">Pyridine nucleotide biosynthesis</keyword>
<evidence type="ECO:0000256" key="12">
    <source>
        <dbReference type="PIRNR" id="PIRNR006250"/>
    </source>
</evidence>
<dbReference type="FunFam" id="3.90.1170.20:FF:000001">
    <property type="entry name" value="Nicotinate-nucleotide diphosphorylase (Carboxylating)"/>
    <property type="match status" value="1"/>
</dbReference>
<dbReference type="InterPro" id="IPR013785">
    <property type="entry name" value="Aldolase_TIM"/>
</dbReference>
<evidence type="ECO:0000256" key="9">
    <source>
        <dbReference type="ARBA" id="ARBA00033102"/>
    </source>
</evidence>
<comment type="function">
    <text evidence="1">Involved in the catabolism of quinolinic acid (QA).</text>
</comment>
<evidence type="ECO:0000256" key="4">
    <source>
        <dbReference type="ARBA" id="ARBA00011218"/>
    </source>
</evidence>
<dbReference type="PANTHER" id="PTHR32179">
    <property type="entry name" value="NICOTINATE-NUCLEOTIDE PYROPHOSPHORYLASE [CARBOXYLATING]"/>
    <property type="match status" value="1"/>
</dbReference>
<dbReference type="InterPro" id="IPR002638">
    <property type="entry name" value="Quinolinate_PRibosylTrfase_C"/>
</dbReference>
<evidence type="ECO:0000256" key="7">
    <source>
        <dbReference type="ARBA" id="ARBA00022676"/>
    </source>
</evidence>
<dbReference type="NCBIfam" id="TIGR00078">
    <property type="entry name" value="nadC"/>
    <property type="match status" value="1"/>
</dbReference>
<evidence type="ECO:0000313" key="16">
    <source>
        <dbReference type="Proteomes" id="UP000253570"/>
    </source>
</evidence>
<comment type="catalytic activity">
    <reaction evidence="10">
        <text>nicotinate beta-D-ribonucleotide + CO2 + diphosphate = quinolinate + 5-phospho-alpha-D-ribose 1-diphosphate + 2 H(+)</text>
        <dbReference type="Rhea" id="RHEA:12733"/>
        <dbReference type="ChEBI" id="CHEBI:15378"/>
        <dbReference type="ChEBI" id="CHEBI:16526"/>
        <dbReference type="ChEBI" id="CHEBI:29959"/>
        <dbReference type="ChEBI" id="CHEBI:33019"/>
        <dbReference type="ChEBI" id="CHEBI:57502"/>
        <dbReference type="ChEBI" id="CHEBI:58017"/>
        <dbReference type="EC" id="2.4.2.19"/>
    </reaction>
</comment>
<dbReference type="Proteomes" id="UP000253570">
    <property type="component" value="Unassembled WGS sequence"/>
</dbReference>
<evidence type="ECO:0000256" key="11">
    <source>
        <dbReference type="ARBA" id="ARBA00069173"/>
    </source>
</evidence>
<dbReference type="GO" id="GO:0005737">
    <property type="term" value="C:cytoplasm"/>
    <property type="evidence" value="ECO:0007669"/>
    <property type="project" value="TreeGrafter"/>
</dbReference>
<dbReference type="InterPro" id="IPR037128">
    <property type="entry name" value="Quinolinate_PRibosylTase_N_sf"/>
</dbReference>
<comment type="pathway">
    <text evidence="2">Cofactor biosynthesis; NAD(+) biosynthesis; nicotinate D-ribonucleotide from quinolinate: step 1/1.</text>
</comment>
<organism evidence="15 16">
    <name type="scientific">PS1 clade bacterium</name>
    <dbReference type="NCBI Taxonomy" id="2175152"/>
    <lineage>
        <taxon>Bacteria</taxon>
        <taxon>Pseudomonadati</taxon>
        <taxon>Pseudomonadota</taxon>
        <taxon>Alphaproteobacteria</taxon>
        <taxon>PS1 clade</taxon>
    </lineage>
</organism>
<evidence type="ECO:0000256" key="8">
    <source>
        <dbReference type="ARBA" id="ARBA00022679"/>
    </source>
</evidence>
<dbReference type="CDD" id="cd01572">
    <property type="entry name" value="QPRTase"/>
    <property type="match status" value="1"/>
</dbReference>
<evidence type="ECO:0000313" key="15">
    <source>
        <dbReference type="EMBL" id="RCL74151.1"/>
    </source>
</evidence>
<dbReference type="Pfam" id="PF01729">
    <property type="entry name" value="QRPTase_C"/>
    <property type="match status" value="1"/>
</dbReference>
<proteinExistence type="inferred from homology"/>
<name>A0A368DSG5_9PROT</name>
<gene>
    <name evidence="15" type="primary">nadC</name>
    <name evidence="15" type="ORF">DBW71_01755</name>
</gene>
<accession>A0A368DSG5</accession>
<dbReference type="InterPro" id="IPR022412">
    <property type="entry name" value="Quinolinate_PRibosylTrfase_N"/>
</dbReference>
<dbReference type="Gene3D" id="3.20.20.70">
    <property type="entry name" value="Aldolase class I"/>
    <property type="match status" value="1"/>
</dbReference>
<evidence type="ECO:0000256" key="3">
    <source>
        <dbReference type="ARBA" id="ARBA00009400"/>
    </source>
</evidence>
<dbReference type="InterPro" id="IPR036068">
    <property type="entry name" value="Nicotinate_pribotase-like_C"/>
</dbReference>
<comment type="caution">
    <text evidence="15">The sequence shown here is derived from an EMBL/GenBank/DDBJ whole genome shotgun (WGS) entry which is preliminary data.</text>
</comment>
<feature type="domain" description="Quinolinate phosphoribosyl transferase N-terminal" evidence="14">
    <location>
        <begin position="29"/>
        <end position="114"/>
    </location>
</feature>
<dbReference type="PANTHER" id="PTHR32179:SF3">
    <property type="entry name" value="NICOTINATE-NUCLEOTIDE PYROPHOSPHORYLASE [CARBOXYLATING]"/>
    <property type="match status" value="1"/>
</dbReference>
<dbReference type="SUPFAM" id="SSF54675">
    <property type="entry name" value="Nicotinate/Quinolinate PRTase N-terminal domain-like"/>
    <property type="match status" value="1"/>
</dbReference>
<dbReference type="SUPFAM" id="SSF51690">
    <property type="entry name" value="Nicotinate/Quinolinate PRTase C-terminal domain-like"/>
    <property type="match status" value="1"/>
</dbReference>
<evidence type="ECO:0000259" key="14">
    <source>
        <dbReference type="Pfam" id="PF02749"/>
    </source>
</evidence>
<dbReference type="EC" id="2.4.2.19" evidence="5"/>
<comment type="subunit">
    <text evidence="4">Hexamer formed by 3 homodimers.</text>
</comment>
<reference evidence="15 16" key="1">
    <citation type="journal article" date="2018" name="Microbiome">
        <title>Fine metagenomic profile of the Mediterranean stratified and mixed water columns revealed by assembly and recruitment.</title>
        <authorList>
            <person name="Haro-Moreno J.M."/>
            <person name="Lopez-Perez M."/>
            <person name="De La Torre J.R."/>
            <person name="Picazo A."/>
            <person name="Camacho A."/>
            <person name="Rodriguez-Valera F."/>
        </authorList>
    </citation>
    <scope>NUCLEOTIDE SEQUENCE [LARGE SCALE GENOMIC DNA]</scope>
    <source>
        <strain evidence="15">MED-G57</strain>
    </source>
</reference>
<dbReference type="EMBL" id="QOQD01000003">
    <property type="protein sequence ID" value="RCL74151.1"/>
    <property type="molecule type" value="Genomic_DNA"/>
</dbReference>
<keyword evidence="7 12" id="KW-0328">Glycosyltransferase</keyword>
<dbReference type="InterPro" id="IPR027277">
    <property type="entry name" value="NadC/ModD"/>
</dbReference>
<feature type="domain" description="Quinolinate phosphoribosyl transferase C-terminal" evidence="13">
    <location>
        <begin position="116"/>
        <end position="280"/>
    </location>
</feature>
<dbReference type="GO" id="GO:0009435">
    <property type="term" value="P:NAD+ biosynthetic process"/>
    <property type="evidence" value="ECO:0007669"/>
    <property type="project" value="UniProtKB-UniPathway"/>
</dbReference>